<evidence type="ECO:0000256" key="3">
    <source>
        <dbReference type="ARBA" id="ARBA00023004"/>
    </source>
</evidence>
<keyword evidence="6" id="KW-1185">Reference proteome</keyword>
<feature type="domain" description="Hemerythrin-like" evidence="4">
    <location>
        <begin position="13"/>
        <end position="114"/>
    </location>
</feature>
<reference evidence="5" key="1">
    <citation type="submission" date="2020-12" db="EMBL/GenBank/DDBJ databases">
        <title>Geomonas sp. Red875, isolated from river sediment.</title>
        <authorList>
            <person name="Xu Z."/>
            <person name="Zhang Z."/>
            <person name="Masuda Y."/>
            <person name="Itoh H."/>
            <person name="Senoo K."/>
        </authorList>
    </citation>
    <scope>NUCLEOTIDE SEQUENCE</scope>
    <source>
        <strain evidence="5">Red875</strain>
    </source>
</reference>
<proteinExistence type="inferred from homology"/>
<evidence type="ECO:0000313" key="5">
    <source>
        <dbReference type="EMBL" id="MBJ6724563.1"/>
    </source>
</evidence>
<evidence type="ECO:0000256" key="2">
    <source>
        <dbReference type="ARBA" id="ARBA00022723"/>
    </source>
</evidence>
<dbReference type="RefSeq" id="WP_199383403.1">
    <property type="nucleotide sequence ID" value="NZ_JAEMHM010000005.1"/>
</dbReference>
<dbReference type="CDD" id="cd12107">
    <property type="entry name" value="Hemerythrin"/>
    <property type="match status" value="1"/>
</dbReference>
<dbReference type="InterPro" id="IPR012827">
    <property type="entry name" value="Hemerythrin_metal-bd"/>
</dbReference>
<dbReference type="GO" id="GO:0046872">
    <property type="term" value="F:metal ion binding"/>
    <property type="evidence" value="ECO:0007669"/>
    <property type="project" value="UniProtKB-KW"/>
</dbReference>
<organism evidence="5 6">
    <name type="scientific">Geomesophilobacter sediminis</name>
    <dbReference type="NCBI Taxonomy" id="2798584"/>
    <lineage>
        <taxon>Bacteria</taxon>
        <taxon>Pseudomonadati</taxon>
        <taxon>Thermodesulfobacteriota</taxon>
        <taxon>Desulfuromonadia</taxon>
        <taxon>Geobacterales</taxon>
        <taxon>Geobacteraceae</taxon>
        <taxon>Geomesophilobacter</taxon>
    </lineage>
</organism>
<dbReference type="AlphaFoldDB" id="A0A8J7IN81"/>
<keyword evidence="2" id="KW-0479">Metal-binding</keyword>
<dbReference type="SUPFAM" id="SSF47188">
    <property type="entry name" value="Hemerythrin-like"/>
    <property type="match status" value="1"/>
</dbReference>
<evidence type="ECO:0000256" key="1">
    <source>
        <dbReference type="ARBA" id="ARBA00010587"/>
    </source>
</evidence>
<dbReference type="Proteomes" id="UP000636888">
    <property type="component" value="Unassembled WGS sequence"/>
</dbReference>
<sequence>MDSNEEYRTALMQFEEHHDHLVEQLNSAFNLLVVGASIQTVENVLDDLVDYATFHFAYEDAWLAKHGYPRNEHRMECVRFAESLSDIRKEYTGGRKPIVEILTFVKKWVTAHIASPYPLPAPR</sequence>
<evidence type="ECO:0000259" key="4">
    <source>
        <dbReference type="Pfam" id="PF01814"/>
    </source>
</evidence>
<gene>
    <name evidence="5" type="ORF">JFN93_07585</name>
</gene>
<dbReference type="NCBIfam" id="TIGR02481">
    <property type="entry name" value="hemeryth_dom"/>
    <property type="match status" value="1"/>
</dbReference>
<accession>A0A8J7IN81</accession>
<protein>
    <submittedName>
        <fullName evidence="5">Hemerythrin family protein</fullName>
    </submittedName>
</protein>
<comment type="caution">
    <text evidence="5">The sequence shown here is derived from an EMBL/GenBank/DDBJ whole genome shotgun (WGS) entry which is preliminary data.</text>
</comment>
<keyword evidence="3" id="KW-0408">Iron</keyword>
<comment type="similarity">
    <text evidence="1">Belongs to the hemerythrin family.</text>
</comment>
<dbReference type="EMBL" id="JAEMHM010000005">
    <property type="protein sequence ID" value="MBJ6724563.1"/>
    <property type="molecule type" value="Genomic_DNA"/>
</dbReference>
<dbReference type="InterPro" id="IPR035938">
    <property type="entry name" value="Hemerythrin-like_sf"/>
</dbReference>
<dbReference type="Gene3D" id="1.20.120.50">
    <property type="entry name" value="Hemerythrin-like"/>
    <property type="match status" value="1"/>
</dbReference>
<dbReference type="Pfam" id="PF01814">
    <property type="entry name" value="Hemerythrin"/>
    <property type="match status" value="1"/>
</dbReference>
<dbReference type="InterPro" id="IPR012312">
    <property type="entry name" value="Hemerythrin-like"/>
</dbReference>
<evidence type="ECO:0000313" key="6">
    <source>
        <dbReference type="Proteomes" id="UP000636888"/>
    </source>
</evidence>
<name>A0A8J7IN81_9BACT</name>